<sequence>MASCDSHVIPSLRQLGIGRMILKRLIRDERQGGMEEVKRKTATPMMLKNLSTGMLMFMQGYEVYVFIYIQAMVDESKDENK</sequence>
<dbReference type="EnsemblPlants" id="Kaladp0007s0007.1.v1.1">
    <property type="protein sequence ID" value="Kaladp0007s0007.1.v1.1"/>
    <property type="gene ID" value="Kaladp0007s0007.v1.1"/>
</dbReference>
<reference evidence="1" key="1">
    <citation type="submission" date="2021-01" db="UniProtKB">
        <authorList>
            <consortium name="EnsemblPlants"/>
        </authorList>
    </citation>
    <scope>IDENTIFICATION</scope>
</reference>
<protein>
    <submittedName>
        <fullName evidence="1">Uncharacterized protein</fullName>
    </submittedName>
</protein>
<organism evidence="1 2">
    <name type="scientific">Kalanchoe fedtschenkoi</name>
    <name type="common">Lavender scallops</name>
    <name type="synonym">South American air plant</name>
    <dbReference type="NCBI Taxonomy" id="63787"/>
    <lineage>
        <taxon>Eukaryota</taxon>
        <taxon>Viridiplantae</taxon>
        <taxon>Streptophyta</taxon>
        <taxon>Embryophyta</taxon>
        <taxon>Tracheophyta</taxon>
        <taxon>Spermatophyta</taxon>
        <taxon>Magnoliopsida</taxon>
        <taxon>eudicotyledons</taxon>
        <taxon>Gunneridae</taxon>
        <taxon>Pentapetalae</taxon>
        <taxon>Saxifragales</taxon>
        <taxon>Crassulaceae</taxon>
        <taxon>Kalanchoe</taxon>
    </lineage>
</organism>
<evidence type="ECO:0000313" key="1">
    <source>
        <dbReference type="EnsemblPlants" id="Kaladp0007s0007.1.v1.1"/>
    </source>
</evidence>
<dbReference type="AlphaFoldDB" id="A0A7N0RAV5"/>
<keyword evidence="2" id="KW-1185">Reference proteome</keyword>
<proteinExistence type="predicted"/>
<dbReference type="Proteomes" id="UP000594263">
    <property type="component" value="Unplaced"/>
</dbReference>
<dbReference type="Gramene" id="Kaladp0007s0007.1.v1.1">
    <property type="protein sequence ID" value="Kaladp0007s0007.1.v1.1"/>
    <property type="gene ID" value="Kaladp0007s0007.v1.1"/>
</dbReference>
<accession>A0A7N0RAV5</accession>
<evidence type="ECO:0000313" key="2">
    <source>
        <dbReference type="Proteomes" id="UP000594263"/>
    </source>
</evidence>
<name>A0A7N0RAV5_KALFE</name>